<sequence length="438" mass="49975">MAFDARAAKLLAPGEHYTMSDCPGLRFEVSSTTRAWIYRYKSPVDGKMRQVKIGAWPAVSINAAKVEWEKLRDQRARGEDPAAERRAKRARENEEKEAARVKSNRTLTVRKLVDFYLTGHIERKRKQKGIDETSRTLNYALCATCPEEWSGEFGDLDPAKVTRARAFALLHTFIETPVQAGRVRLELGAAWDFGHDAGKLPEDVPNWWRVIMRGKLRSKGRVREGKRIGTAKRFLTPAEQGALIRWLPNFSKAVHDLLILYMWTCARGSELVAMEVSEISEEPDGVWWTVPKAKTKNERHEEAMDLRVPLVGRAVDVVRRRIAVVKSGYLFPSTGKSGHVEQKVVGVGVWYHQPYSKTRPEQIRPRLPVTHWSPHDLRRTGRTQLSALGCRREIAEAVIGHMPDGVAGVYDKYAYDRERREWLTKLSEHYEVVAQSSL</sequence>
<proteinExistence type="predicted"/>
<dbReference type="Proteomes" id="UP001168096">
    <property type="component" value="Unassembled WGS sequence"/>
</dbReference>
<evidence type="ECO:0000313" key="1">
    <source>
        <dbReference type="EMBL" id="MFJ1471566.1"/>
    </source>
</evidence>
<evidence type="ECO:0000313" key="2">
    <source>
        <dbReference type="Proteomes" id="UP001168096"/>
    </source>
</evidence>
<dbReference type="EMBL" id="JASNRB020000023">
    <property type="protein sequence ID" value="MFJ1471566.1"/>
    <property type="molecule type" value="Genomic_DNA"/>
</dbReference>
<name>A0ACC7MI47_9BURK</name>
<protein>
    <submittedName>
        <fullName evidence="1">Tyrosine-type recombinase/integrase</fullName>
    </submittedName>
</protein>
<organism evidence="1 2">
    <name type="scientific">Massilia orientalis</name>
    <dbReference type="NCBI Taxonomy" id="3050128"/>
    <lineage>
        <taxon>Bacteria</taxon>
        <taxon>Pseudomonadati</taxon>
        <taxon>Pseudomonadota</taxon>
        <taxon>Betaproteobacteria</taxon>
        <taxon>Burkholderiales</taxon>
        <taxon>Oxalobacteraceae</taxon>
        <taxon>Telluria group</taxon>
        <taxon>Massilia</taxon>
    </lineage>
</organism>
<reference evidence="1" key="1">
    <citation type="submission" date="2024-11" db="EMBL/GenBank/DDBJ databases">
        <title>Description of Massilia orientalis sp. nov., isolated from rhizosphere soil of Ageratina adenophora.</title>
        <authorList>
            <person name="Wang Y."/>
        </authorList>
    </citation>
    <scope>NUCLEOTIDE SEQUENCE</scope>
    <source>
        <strain evidence="1">YIM B02787</strain>
    </source>
</reference>
<accession>A0ACC7MI47</accession>
<gene>
    <name evidence="1" type="ORF">QPK29_027920</name>
</gene>
<keyword evidence="2" id="KW-1185">Reference proteome</keyword>
<comment type="caution">
    <text evidence="1">The sequence shown here is derived from an EMBL/GenBank/DDBJ whole genome shotgun (WGS) entry which is preliminary data.</text>
</comment>